<evidence type="ECO:0000256" key="1">
    <source>
        <dbReference type="ARBA" id="ARBA00022670"/>
    </source>
</evidence>
<keyword evidence="3" id="KW-0720">Serine protease</keyword>
<keyword evidence="2" id="KW-0378">Hydrolase</keyword>
<feature type="non-terminal residue" evidence="5">
    <location>
        <position position="1"/>
    </location>
</feature>
<dbReference type="PRINTS" id="PR00834">
    <property type="entry name" value="PROTEASES2C"/>
</dbReference>
<dbReference type="InterPro" id="IPR009003">
    <property type="entry name" value="Peptidase_S1_PA"/>
</dbReference>
<evidence type="ECO:0000313" key="5">
    <source>
        <dbReference type="EMBL" id="SVA82004.1"/>
    </source>
</evidence>
<gene>
    <name evidence="5" type="ORF">METZ01_LOCUS134858</name>
</gene>
<dbReference type="SUPFAM" id="SSF50494">
    <property type="entry name" value="Trypsin-like serine proteases"/>
    <property type="match status" value="1"/>
</dbReference>
<dbReference type="GO" id="GO:0006508">
    <property type="term" value="P:proteolysis"/>
    <property type="evidence" value="ECO:0007669"/>
    <property type="project" value="UniProtKB-KW"/>
</dbReference>
<protein>
    <recommendedName>
        <fullName evidence="4">Protease Do-like PDZ domain-containing protein</fullName>
    </recommendedName>
</protein>
<dbReference type="EMBL" id="UINC01019374">
    <property type="protein sequence ID" value="SVA82004.1"/>
    <property type="molecule type" value="Genomic_DNA"/>
</dbReference>
<dbReference type="Pfam" id="PF17815">
    <property type="entry name" value="PDZ_3"/>
    <property type="match status" value="1"/>
</dbReference>
<dbReference type="InterPro" id="IPR041517">
    <property type="entry name" value="DEGP_PDZ"/>
</dbReference>
<evidence type="ECO:0000256" key="2">
    <source>
        <dbReference type="ARBA" id="ARBA00022801"/>
    </source>
</evidence>
<dbReference type="Gene3D" id="2.40.10.120">
    <property type="match status" value="1"/>
</dbReference>
<sequence length="481" mass="52839">VRIIFTTLLFASLASLASAADMGRSVVQVLLYSQTPVWDAPWRSNPVAASSGSGFVIDGERVMTNAHVVSWAKQIVLRRFQDPRPWQAQVEHISHECDLAVLKVTEPGFFDGLDPLPIGELPKVRSTVVTCGYPSGGEQISYTSGVVSRIELQNYVHIGNKAFLSVQTDAAINPGNSGGPVFQDDKVAGVAFMGIPGLENTGFFIPPAVINHFLEDISDGRNDGFPKAGIRIVSLQNPAFRRYLGLDPTGDGARIDSLSDYAQKAGLLKKDDVVLEVNGSRVGSDGTILLDGNRVYCTAVLQSAQKGQQLKMKLWRERKEIEVAVPMDIHLEDANTGNLYDSLPRYFVYAGLVFTPLTLDYVKTFGRNWRGVANLEMVYELYYQRNEKPEKVRPEPIVLAATMAHPVNADLRLVNRAMIDEINGRRIESLEDVIAAFKDNPKDQHMIKFASGTVECLDKAGGDSANAQILSTYGIPSDRRL</sequence>
<dbReference type="SUPFAM" id="SSF50156">
    <property type="entry name" value="PDZ domain-like"/>
    <property type="match status" value="1"/>
</dbReference>
<accession>A0A381YYI5</accession>
<reference evidence="5" key="1">
    <citation type="submission" date="2018-05" db="EMBL/GenBank/DDBJ databases">
        <authorList>
            <person name="Lanie J.A."/>
            <person name="Ng W.-L."/>
            <person name="Kazmierczak K.M."/>
            <person name="Andrzejewski T.M."/>
            <person name="Davidsen T.M."/>
            <person name="Wayne K.J."/>
            <person name="Tettelin H."/>
            <person name="Glass J.I."/>
            <person name="Rusch D."/>
            <person name="Podicherti R."/>
            <person name="Tsui H.-C.T."/>
            <person name="Winkler M.E."/>
        </authorList>
    </citation>
    <scope>NUCLEOTIDE SEQUENCE</scope>
</reference>
<evidence type="ECO:0000259" key="4">
    <source>
        <dbReference type="Pfam" id="PF17815"/>
    </source>
</evidence>
<evidence type="ECO:0000256" key="3">
    <source>
        <dbReference type="ARBA" id="ARBA00022825"/>
    </source>
</evidence>
<dbReference type="Gene3D" id="2.30.42.10">
    <property type="match status" value="1"/>
</dbReference>
<dbReference type="PANTHER" id="PTHR45980:SF9">
    <property type="entry name" value="PROTEASE DO-LIKE 10, MITOCHONDRIAL-RELATED"/>
    <property type="match status" value="1"/>
</dbReference>
<keyword evidence="1" id="KW-0645">Protease</keyword>
<dbReference type="AlphaFoldDB" id="A0A381YYI5"/>
<dbReference type="PANTHER" id="PTHR45980">
    <property type="match status" value="1"/>
</dbReference>
<feature type="domain" description="Protease Do-like PDZ" evidence="4">
    <location>
        <begin position="339"/>
        <end position="479"/>
    </location>
</feature>
<proteinExistence type="predicted"/>
<dbReference type="Gene3D" id="3.20.190.20">
    <property type="match status" value="1"/>
</dbReference>
<dbReference type="InterPro" id="IPR036034">
    <property type="entry name" value="PDZ_sf"/>
</dbReference>
<dbReference type="InterPro" id="IPR001940">
    <property type="entry name" value="Peptidase_S1C"/>
</dbReference>
<dbReference type="GO" id="GO:0004252">
    <property type="term" value="F:serine-type endopeptidase activity"/>
    <property type="evidence" value="ECO:0007669"/>
    <property type="project" value="InterPro"/>
</dbReference>
<dbReference type="Pfam" id="PF13365">
    <property type="entry name" value="Trypsin_2"/>
    <property type="match status" value="1"/>
</dbReference>
<name>A0A381YYI5_9ZZZZ</name>
<organism evidence="5">
    <name type="scientific">marine metagenome</name>
    <dbReference type="NCBI Taxonomy" id="408172"/>
    <lineage>
        <taxon>unclassified sequences</taxon>
        <taxon>metagenomes</taxon>
        <taxon>ecological metagenomes</taxon>
    </lineage>
</organism>
<dbReference type="InterPro" id="IPR046449">
    <property type="entry name" value="DEGP_PDZ_sf"/>
</dbReference>